<dbReference type="InterPro" id="IPR055357">
    <property type="entry name" value="LRR_At1g61320_AtMIF1"/>
</dbReference>
<dbReference type="SMART" id="SM00256">
    <property type="entry name" value="FBOX"/>
    <property type="match status" value="1"/>
</dbReference>
<dbReference type="Gene3D" id="3.80.10.10">
    <property type="entry name" value="Ribonuclease Inhibitor"/>
    <property type="match status" value="1"/>
</dbReference>
<evidence type="ECO:0000259" key="2">
    <source>
        <dbReference type="PROSITE" id="PS50181"/>
    </source>
</evidence>
<dbReference type="PANTHER" id="PTHR31900">
    <property type="entry name" value="F-BOX/RNI SUPERFAMILY PROTEIN-RELATED"/>
    <property type="match status" value="1"/>
</dbReference>
<protein>
    <submittedName>
        <fullName evidence="3">F-box/FBD/LRR-repeat protein</fullName>
    </submittedName>
</protein>
<comment type="caution">
    <text evidence="3">The sequence shown here is derived from an EMBL/GenBank/DDBJ whole genome shotgun (WGS) entry which is preliminary data.</text>
</comment>
<dbReference type="PROSITE" id="PS50181">
    <property type="entry name" value="FBOX"/>
    <property type="match status" value="1"/>
</dbReference>
<keyword evidence="4" id="KW-1185">Reference proteome</keyword>
<feature type="region of interest" description="Disordered" evidence="1">
    <location>
        <begin position="1"/>
        <end position="20"/>
    </location>
</feature>
<dbReference type="PANTHER" id="PTHR31900:SF27">
    <property type="entry name" value="FBD DOMAIN-CONTAINING PROTEIN"/>
    <property type="match status" value="1"/>
</dbReference>
<feature type="domain" description="F-box" evidence="2">
    <location>
        <begin position="19"/>
        <end position="55"/>
    </location>
</feature>
<evidence type="ECO:0000313" key="3">
    <source>
        <dbReference type="EMBL" id="KAG1346829.1"/>
    </source>
</evidence>
<evidence type="ECO:0000256" key="1">
    <source>
        <dbReference type="SAM" id="MobiDB-lite"/>
    </source>
</evidence>
<accession>A0A8K0IAU8</accession>
<name>A0A8K0IAU8_COCNU</name>
<dbReference type="SUPFAM" id="SSF81383">
    <property type="entry name" value="F-box domain"/>
    <property type="match status" value="1"/>
</dbReference>
<organism evidence="3 4">
    <name type="scientific">Cocos nucifera</name>
    <name type="common">Coconut palm</name>
    <dbReference type="NCBI Taxonomy" id="13894"/>
    <lineage>
        <taxon>Eukaryota</taxon>
        <taxon>Viridiplantae</taxon>
        <taxon>Streptophyta</taxon>
        <taxon>Embryophyta</taxon>
        <taxon>Tracheophyta</taxon>
        <taxon>Spermatophyta</taxon>
        <taxon>Magnoliopsida</taxon>
        <taxon>Liliopsida</taxon>
        <taxon>Arecaceae</taxon>
        <taxon>Arecoideae</taxon>
        <taxon>Cocoseae</taxon>
        <taxon>Attaleinae</taxon>
        <taxon>Cocos</taxon>
    </lineage>
</organism>
<evidence type="ECO:0000313" key="4">
    <source>
        <dbReference type="Proteomes" id="UP000797356"/>
    </source>
</evidence>
<dbReference type="SUPFAM" id="SSF52047">
    <property type="entry name" value="RNI-like"/>
    <property type="match status" value="1"/>
</dbReference>
<dbReference type="InterPro" id="IPR036047">
    <property type="entry name" value="F-box-like_dom_sf"/>
</dbReference>
<feature type="compositionally biased region" description="Basic and acidic residues" evidence="1">
    <location>
        <begin position="8"/>
        <end position="20"/>
    </location>
</feature>
<dbReference type="InterPro" id="IPR050232">
    <property type="entry name" value="FBL13/AtMIF1-like"/>
</dbReference>
<proteinExistence type="predicted"/>
<reference evidence="3" key="2">
    <citation type="submission" date="2019-07" db="EMBL/GenBank/DDBJ databases">
        <authorList>
            <person name="Yang Y."/>
            <person name="Bocs S."/>
            <person name="Baudouin L."/>
        </authorList>
    </citation>
    <scope>NUCLEOTIDE SEQUENCE</scope>
    <source>
        <tissue evidence="3">Spear leaf of Hainan Tall coconut</tissue>
    </source>
</reference>
<dbReference type="InterPro" id="IPR032675">
    <property type="entry name" value="LRR_dom_sf"/>
</dbReference>
<sequence>MALTAEMPPEKRTTSCQEEDRVSHLPDEILLLILSRLNIRYAAATTILSKRWRHLFYFLPCLKFTGFYDSWSSSDSLDRELATMADVLRSRRCPLKSCYLSITFHEKNFDGDMHRIMHLLCEDGLEDLSIVNCGKNPFTISSHMFSCRTITSLDLSGCTLSVPLEFSGLRSLRSLELADVVMTDEDFEMMVSHCCALENLLVYNAFQVKNLVICSSRLSRLEVITHRPLGILVEEAPCLDSVDVSYAYHEADLYWKDVANTEFYDPGGEIVVSDSEDSEDEEVSEVDRFLWLVVGLGHIKTLKLEFDTEAAELKKLDLKMHFNDRYLASILASLLDGSPNLEEIKMEMDKFHEYTDIVEADYWDTQIPSECMRNRLKTATLFFNYWFMEDCISFPKFLLMNATSLEKMRINYALRGKKKSLFSRFQEELFSLQRASPDAVLEFIPTD</sequence>
<dbReference type="EMBL" id="CM017877">
    <property type="protein sequence ID" value="KAG1346829.1"/>
    <property type="molecule type" value="Genomic_DNA"/>
</dbReference>
<dbReference type="OrthoDB" id="773549at2759"/>
<dbReference type="Proteomes" id="UP000797356">
    <property type="component" value="Chromosome 6"/>
</dbReference>
<gene>
    <name evidence="3" type="ORF">COCNU_06G006580</name>
</gene>
<reference evidence="3" key="1">
    <citation type="journal article" date="2017" name="Gigascience">
        <title>The genome draft of coconut (Cocos nucifera).</title>
        <authorList>
            <person name="Xiao Y."/>
            <person name="Xu P."/>
            <person name="Fan H."/>
            <person name="Baudouin L."/>
            <person name="Xia W."/>
            <person name="Bocs S."/>
            <person name="Xu J."/>
            <person name="Li Q."/>
            <person name="Guo A."/>
            <person name="Zhou L."/>
            <person name="Li J."/>
            <person name="Wu Y."/>
            <person name="Ma Z."/>
            <person name="Armero A."/>
            <person name="Issali A.E."/>
            <person name="Liu N."/>
            <person name="Peng M."/>
            <person name="Yang Y."/>
        </authorList>
    </citation>
    <scope>NUCLEOTIDE SEQUENCE</scope>
    <source>
        <tissue evidence="3">Spear leaf of Hainan Tall coconut</tissue>
    </source>
</reference>
<dbReference type="Gene3D" id="1.20.1280.50">
    <property type="match status" value="1"/>
</dbReference>
<dbReference type="Pfam" id="PF23622">
    <property type="entry name" value="LRR_At1g61320_AtMIF1"/>
    <property type="match status" value="1"/>
</dbReference>
<dbReference type="Pfam" id="PF00646">
    <property type="entry name" value="F-box"/>
    <property type="match status" value="1"/>
</dbReference>
<dbReference type="InterPro" id="IPR001810">
    <property type="entry name" value="F-box_dom"/>
</dbReference>
<dbReference type="AlphaFoldDB" id="A0A8K0IAU8"/>